<accession>A0A2M3ZKL8</accession>
<dbReference type="PANTHER" id="PTHR37449:SF1">
    <property type="entry name" value="OS02G0159950 PROTEIN"/>
    <property type="match status" value="1"/>
</dbReference>
<protein>
    <submittedName>
        <fullName evidence="2">Uncharacterized protein</fullName>
    </submittedName>
</protein>
<organism evidence="2">
    <name type="scientific">Anopheles braziliensis</name>
    <dbReference type="NCBI Taxonomy" id="58242"/>
    <lineage>
        <taxon>Eukaryota</taxon>
        <taxon>Metazoa</taxon>
        <taxon>Ecdysozoa</taxon>
        <taxon>Arthropoda</taxon>
        <taxon>Hexapoda</taxon>
        <taxon>Insecta</taxon>
        <taxon>Pterygota</taxon>
        <taxon>Neoptera</taxon>
        <taxon>Endopterygota</taxon>
        <taxon>Diptera</taxon>
        <taxon>Nematocera</taxon>
        <taxon>Culicoidea</taxon>
        <taxon>Culicidae</taxon>
        <taxon>Anophelinae</taxon>
        <taxon>Anopheles</taxon>
    </lineage>
</organism>
<evidence type="ECO:0000313" key="2">
    <source>
        <dbReference type="EMBL" id="MBW29074.1"/>
    </source>
</evidence>
<feature type="region of interest" description="Disordered" evidence="1">
    <location>
        <begin position="1"/>
        <end position="25"/>
    </location>
</feature>
<reference evidence="2" key="1">
    <citation type="submission" date="2018-01" db="EMBL/GenBank/DDBJ databases">
        <title>An insight into the sialome of Amazonian anophelines.</title>
        <authorList>
            <person name="Ribeiro J.M."/>
            <person name="Scarpassa V."/>
            <person name="Calvo E."/>
        </authorList>
    </citation>
    <scope>NUCLEOTIDE SEQUENCE</scope>
    <source>
        <tissue evidence="2">Salivary glands</tissue>
    </source>
</reference>
<evidence type="ECO:0000256" key="1">
    <source>
        <dbReference type="SAM" id="MobiDB-lite"/>
    </source>
</evidence>
<sequence length="146" mass="15840">MSKRASSFGGGNSILRSMRPGRSSAGSRMSIRFVAMMTLMFFVASKPSNWFSNSNIVRCTSESPPLPLSIRDEPIESISSMKMIDGACSRAITNSSRTIREPSPMNFCTSSDPDTRMKVHSVWCATARASKVFPVPGGPYSSTPFG</sequence>
<name>A0A2M3ZKL8_9DIPT</name>
<dbReference type="PANTHER" id="PTHR37449">
    <property type="match status" value="1"/>
</dbReference>
<dbReference type="EMBL" id="GGFM01008323">
    <property type="protein sequence ID" value="MBW29074.1"/>
    <property type="molecule type" value="Transcribed_RNA"/>
</dbReference>
<proteinExistence type="predicted"/>
<dbReference type="AlphaFoldDB" id="A0A2M3ZKL8"/>